<dbReference type="NCBIfam" id="TIGR00547">
    <property type="entry name" value="lolA"/>
    <property type="match status" value="1"/>
</dbReference>
<feature type="chain" id="PRO_5013407503" description="Outer-membrane lipoprotein carrier protein" evidence="10">
    <location>
        <begin position="24"/>
        <end position="212"/>
    </location>
</feature>
<dbReference type="GO" id="GO:0042953">
    <property type="term" value="P:lipoprotein transport"/>
    <property type="evidence" value="ECO:0007669"/>
    <property type="project" value="InterPro"/>
</dbReference>
<keyword evidence="5 10" id="KW-0813">Transport</keyword>
<dbReference type="OrthoDB" id="9787361at2"/>
<evidence type="ECO:0000256" key="3">
    <source>
        <dbReference type="ARBA" id="ARBA00011245"/>
    </source>
</evidence>
<keyword evidence="6 10" id="KW-0732">Signal</keyword>
<dbReference type="AlphaFoldDB" id="A0A2A5JSK2"/>
<evidence type="ECO:0000256" key="5">
    <source>
        <dbReference type="ARBA" id="ARBA00022448"/>
    </source>
</evidence>
<keyword evidence="8 10" id="KW-0653">Protein transport</keyword>
<keyword evidence="11" id="KW-0449">Lipoprotein</keyword>
<organism evidence="11 12">
    <name type="scientific">Pseudoalteromonas piscicida</name>
    <dbReference type="NCBI Taxonomy" id="43662"/>
    <lineage>
        <taxon>Bacteria</taxon>
        <taxon>Pseudomonadati</taxon>
        <taxon>Pseudomonadota</taxon>
        <taxon>Gammaproteobacteria</taxon>
        <taxon>Alteromonadales</taxon>
        <taxon>Pseudoalteromonadaceae</taxon>
        <taxon>Pseudoalteromonas</taxon>
    </lineage>
</organism>
<sequence precursor="true">MKTVNKVALLAMLSSLVSQPVWADEAAMQSLKGKLAQLTSFQGQFEQVVHDQEGNELQTGSGSITLAQPLKIRWQQEMPDDTLFVSSGETTYYYDTFAEQVTVLDTTKLIDTTPFVLLTTQESGQWSKYNVELDRHQYLITPKNKVDSQVEQLTLSFDANNEGLAKLTVNDISGQVSTFSFKQSKVNVPVKDSMFEFVIPEGVVVDDQRGSD</sequence>
<dbReference type="GO" id="GO:0030288">
    <property type="term" value="C:outer membrane-bounded periplasmic space"/>
    <property type="evidence" value="ECO:0007669"/>
    <property type="project" value="TreeGrafter"/>
</dbReference>
<dbReference type="Pfam" id="PF03548">
    <property type="entry name" value="LolA"/>
    <property type="match status" value="1"/>
</dbReference>
<dbReference type="Proteomes" id="UP000228621">
    <property type="component" value="Unassembled WGS sequence"/>
</dbReference>
<keyword evidence="7 10" id="KW-0574">Periplasm</keyword>
<dbReference type="GO" id="GO:0044874">
    <property type="term" value="P:lipoprotein localization to outer membrane"/>
    <property type="evidence" value="ECO:0007669"/>
    <property type="project" value="UniProtKB-UniRule"/>
</dbReference>
<dbReference type="SUPFAM" id="SSF89392">
    <property type="entry name" value="Prokaryotic lipoproteins and lipoprotein localization factors"/>
    <property type="match status" value="1"/>
</dbReference>
<dbReference type="RefSeq" id="WP_099641498.1">
    <property type="nucleotide sequence ID" value="NZ_JAQPZX010000007.1"/>
</dbReference>
<evidence type="ECO:0000256" key="8">
    <source>
        <dbReference type="ARBA" id="ARBA00022927"/>
    </source>
</evidence>
<dbReference type="EMBL" id="NKHF01000035">
    <property type="protein sequence ID" value="PCK32319.1"/>
    <property type="molecule type" value="Genomic_DNA"/>
</dbReference>
<evidence type="ECO:0000313" key="12">
    <source>
        <dbReference type="Proteomes" id="UP000228621"/>
    </source>
</evidence>
<comment type="caution">
    <text evidence="11">The sequence shown here is derived from an EMBL/GenBank/DDBJ whole genome shotgun (WGS) entry which is preliminary data.</text>
</comment>
<evidence type="ECO:0000256" key="1">
    <source>
        <dbReference type="ARBA" id="ARBA00004418"/>
    </source>
</evidence>
<comment type="function">
    <text evidence="10">Participates in the translocation of lipoproteins from the inner membrane to the outer membrane. Only forms a complex with a lipoprotein if the residue after the N-terminal Cys is not an aspartate (The Asp acts as a targeting signal to indicate that the lipoprotein should stay in the inner membrane).</text>
</comment>
<gene>
    <name evidence="10 11" type="primary">lolA</name>
    <name evidence="11" type="ORF">CEX98_07610</name>
</gene>
<feature type="signal peptide" evidence="10">
    <location>
        <begin position="1"/>
        <end position="23"/>
    </location>
</feature>
<comment type="subcellular location">
    <subcellularLocation>
        <location evidence="1 10">Periplasm</location>
    </subcellularLocation>
</comment>
<dbReference type="InterPro" id="IPR004564">
    <property type="entry name" value="OM_lipoprot_carrier_LolA-like"/>
</dbReference>
<dbReference type="PANTHER" id="PTHR35869:SF1">
    <property type="entry name" value="OUTER-MEMBRANE LIPOPROTEIN CARRIER PROTEIN"/>
    <property type="match status" value="1"/>
</dbReference>
<protein>
    <recommendedName>
        <fullName evidence="4 10">Outer-membrane lipoprotein carrier protein</fullName>
    </recommendedName>
</protein>
<evidence type="ECO:0000256" key="10">
    <source>
        <dbReference type="HAMAP-Rule" id="MF_00240"/>
    </source>
</evidence>
<comment type="similarity">
    <text evidence="2 10">Belongs to the LolA family.</text>
</comment>
<evidence type="ECO:0000256" key="9">
    <source>
        <dbReference type="ARBA" id="ARBA00023186"/>
    </source>
</evidence>
<reference evidence="12" key="1">
    <citation type="journal article" date="2019" name="Genome Announc.">
        <title>Draft Genome Sequence of Pseudoalteromonas piscicida Strain 36Y ROTHPW, an Hypersaline Seawater Isolate from the South Coast of Sonora, Mexico.</title>
        <authorList>
            <person name="Sanchez-Diaz R."/>
            <person name="Molina-Garza Z.J."/>
            <person name="Cruz-Suarez L.E."/>
            <person name="Selvin J."/>
            <person name="Kiran G.S."/>
            <person name="Ibarra-Gamez J.C."/>
            <person name="Gomez-Gil B."/>
            <person name="Galaviz-Silva L."/>
        </authorList>
    </citation>
    <scope>NUCLEOTIDE SEQUENCE [LARGE SCALE GENOMIC DNA]</scope>
    <source>
        <strain evidence="12">36Y_RITHPW</strain>
    </source>
</reference>
<evidence type="ECO:0000256" key="4">
    <source>
        <dbReference type="ARBA" id="ARBA00014035"/>
    </source>
</evidence>
<dbReference type="InterPro" id="IPR018323">
    <property type="entry name" value="OM_lipoprot_carrier_LolA_Pbac"/>
</dbReference>
<evidence type="ECO:0000256" key="7">
    <source>
        <dbReference type="ARBA" id="ARBA00022764"/>
    </source>
</evidence>
<accession>A0A2A5JSK2</accession>
<dbReference type="CDD" id="cd16325">
    <property type="entry name" value="LolA"/>
    <property type="match status" value="1"/>
</dbReference>
<dbReference type="HAMAP" id="MF_00240">
    <property type="entry name" value="LolA"/>
    <property type="match status" value="1"/>
</dbReference>
<dbReference type="PANTHER" id="PTHR35869">
    <property type="entry name" value="OUTER-MEMBRANE LIPOPROTEIN CARRIER PROTEIN"/>
    <property type="match status" value="1"/>
</dbReference>
<comment type="subunit">
    <text evidence="3 10">Monomer.</text>
</comment>
<proteinExistence type="inferred from homology"/>
<keyword evidence="12" id="KW-1185">Reference proteome</keyword>
<evidence type="ECO:0000256" key="6">
    <source>
        <dbReference type="ARBA" id="ARBA00022729"/>
    </source>
</evidence>
<dbReference type="Gene3D" id="2.50.20.10">
    <property type="entry name" value="Lipoprotein localisation LolA/LolB/LppX"/>
    <property type="match status" value="1"/>
</dbReference>
<dbReference type="InterPro" id="IPR029046">
    <property type="entry name" value="LolA/LolB/LppX"/>
</dbReference>
<evidence type="ECO:0000256" key="2">
    <source>
        <dbReference type="ARBA" id="ARBA00007615"/>
    </source>
</evidence>
<keyword evidence="9 10" id="KW-0143">Chaperone</keyword>
<evidence type="ECO:0000313" key="11">
    <source>
        <dbReference type="EMBL" id="PCK32319.1"/>
    </source>
</evidence>
<name>A0A2A5JSK2_PSEO7</name>